<name>A0A0K0N5I0_9CAUD</name>
<reference evidence="1 2" key="1">
    <citation type="journal article" date="2015" name="Appl. Environ. Microbiol.">
        <title>Three of a Kind: Genetically Similar Tsukamurella Phages TIN2, TIN3, and TIN4.</title>
        <authorList>
            <person name="Dyson Z.A."/>
            <person name="Tucci J."/>
            <person name="Seviour R.J."/>
            <person name="Petrovski S."/>
        </authorList>
    </citation>
    <scope>NUCLEOTIDE SEQUENCE [LARGE SCALE GENOMIC DNA]</scope>
</reference>
<evidence type="ECO:0000313" key="2">
    <source>
        <dbReference type="Proteomes" id="UP000203853"/>
    </source>
</evidence>
<organism evidence="1 2">
    <name type="scientific">Tsukamurella phage TIN2</name>
    <dbReference type="NCBI Taxonomy" id="1636545"/>
    <lineage>
        <taxon>Viruses</taxon>
        <taxon>Duplodnaviria</taxon>
        <taxon>Heunggongvirae</taxon>
        <taxon>Uroviricota</taxon>
        <taxon>Caudoviricetes</taxon>
        <taxon>Tinduovirus</taxon>
        <taxon>Tinduovirus TIN2</taxon>
    </lineage>
</organism>
<protein>
    <submittedName>
        <fullName evidence="1">Uncharacterized protein</fullName>
    </submittedName>
</protein>
<dbReference type="RefSeq" id="YP_009204514.1">
    <property type="nucleotide sequence ID" value="NC_028865.1"/>
</dbReference>
<accession>A0A0K0N5I0</accession>
<gene>
    <name evidence="1" type="ORF">TIN2_79</name>
</gene>
<dbReference type="OrthoDB" id="31497at10239"/>
<dbReference type="Proteomes" id="UP000203853">
    <property type="component" value="Segment"/>
</dbReference>
<dbReference type="GeneID" id="26631040"/>
<evidence type="ECO:0000313" key="1">
    <source>
        <dbReference type="EMBL" id="AKJ71769.1"/>
    </source>
</evidence>
<keyword evidence="2" id="KW-1185">Reference proteome</keyword>
<dbReference type="EMBL" id="KR011062">
    <property type="protein sequence ID" value="AKJ71769.1"/>
    <property type="molecule type" value="Genomic_DNA"/>
</dbReference>
<dbReference type="KEGG" id="vg:26631040"/>
<sequence length="178" mass="19975">MADDTGNITSCNTCGKPVIWAKRADVPSRWSAPLDVNSCRSGVFLDNEGLVSQVVSYSFHQCAVDDVRAYAEMMEAKARITEVRKTLPPREVVALDREVKKQKYEENIALRYTEALSDSGYIVNTFMIDCPKCGSDEGEFCVDMRKGARYQGQNVRNPHKERVDSALRGIMQEGVELE</sequence>
<proteinExistence type="predicted"/>